<dbReference type="InterPro" id="IPR052718">
    <property type="entry name" value="NmrA-type_oxidoreductase"/>
</dbReference>
<dbReference type="InterPro" id="IPR036291">
    <property type="entry name" value="NAD(P)-bd_dom_sf"/>
</dbReference>
<dbReference type="SUPFAM" id="SSF51735">
    <property type="entry name" value="NAD(P)-binding Rossmann-fold domains"/>
    <property type="match status" value="1"/>
</dbReference>
<name>A0A918ALN3_9PSEU</name>
<dbReference type="Pfam" id="PF13460">
    <property type="entry name" value="NAD_binding_10"/>
    <property type="match status" value="1"/>
</dbReference>
<dbReference type="AlphaFoldDB" id="A0A918ALN3"/>
<dbReference type="EMBL" id="BMRG01000004">
    <property type="protein sequence ID" value="GGP53749.1"/>
    <property type="molecule type" value="Genomic_DNA"/>
</dbReference>
<evidence type="ECO:0000313" key="3">
    <source>
        <dbReference type="Proteomes" id="UP000639606"/>
    </source>
</evidence>
<organism evidence="2 3">
    <name type="scientific">Saccharothrix coeruleofusca</name>
    <dbReference type="NCBI Taxonomy" id="33919"/>
    <lineage>
        <taxon>Bacteria</taxon>
        <taxon>Bacillati</taxon>
        <taxon>Actinomycetota</taxon>
        <taxon>Actinomycetes</taxon>
        <taxon>Pseudonocardiales</taxon>
        <taxon>Pseudonocardiaceae</taxon>
        <taxon>Saccharothrix</taxon>
    </lineage>
</organism>
<keyword evidence="3" id="KW-1185">Reference proteome</keyword>
<dbReference type="Gene3D" id="3.90.25.10">
    <property type="entry name" value="UDP-galactose 4-epimerase, domain 1"/>
    <property type="match status" value="1"/>
</dbReference>
<protein>
    <submittedName>
        <fullName evidence="2">NAD(P)-dependent oxidoreductase</fullName>
    </submittedName>
</protein>
<dbReference type="InterPro" id="IPR016040">
    <property type="entry name" value="NAD(P)-bd_dom"/>
</dbReference>
<dbReference type="Proteomes" id="UP000639606">
    <property type="component" value="Unassembled WGS sequence"/>
</dbReference>
<sequence length="294" mass="30733">MRAGRYRRAMSFVITGATGQLGRLVVTELLDRGVPADRIVAGGRNLDRITDLAALGVTTTRFDYDDPASMDAALSEGDTLLLISSDAVGTRVAQHRAVIGSAVRAGVSRLLYTSVLSAEGSPLVLAADHVETEQLIRDSGLPFTLLRNGWYTENYAPALQQAAATGEVLTSAGEGRVASATRADYAAATAGALVGQGHENKVYELSGDYAWDFDELALAFSTLLGREVVHRGVTPEEHLAALLDAGVDEQTAGFLVALDAGTRAGALALTTGDLSRLAGRPSTALLDGLRPLLG</sequence>
<dbReference type="Gene3D" id="3.40.50.720">
    <property type="entry name" value="NAD(P)-binding Rossmann-like Domain"/>
    <property type="match status" value="1"/>
</dbReference>
<feature type="domain" description="NAD(P)-binding" evidence="1">
    <location>
        <begin position="16"/>
        <end position="191"/>
    </location>
</feature>
<comment type="caution">
    <text evidence="2">The sequence shown here is derived from an EMBL/GenBank/DDBJ whole genome shotgun (WGS) entry which is preliminary data.</text>
</comment>
<accession>A0A918ALN3</accession>
<gene>
    <name evidence="2" type="ORF">GCM10010185_27470</name>
</gene>
<evidence type="ECO:0000313" key="2">
    <source>
        <dbReference type="EMBL" id="GGP53749.1"/>
    </source>
</evidence>
<dbReference type="PANTHER" id="PTHR47129:SF1">
    <property type="entry name" value="NMRA-LIKE DOMAIN-CONTAINING PROTEIN"/>
    <property type="match status" value="1"/>
</dbReference>
<dbReference type="PANTHER" id="PTHR47129">
    <property type="entry name" value="QUINONE OXIDOREDUCTASE 2"/>
    <property type="match status" value="1"/>
</dbReference>
<reference evidence="2" key="1">
    <citation type="journal article" date="2014" name="Int. J. Syst. Evol. Microbiol.">
        <title>Complete genome sequence of Corynebacterium casei LMG S-19264T (=DSM 44701T), isolated from a smear-ripened cheese.</title>
        <authorList>
            <consortium name="US DOE Joint Genome Institute (JGI-PGF)"/>
            <person name="Walter F."/>
            <person name="Albersmeier A."/>
            <person name="Kalinowski J."/>
            <person name="Ruckert C."/>
        </authorList>
    </citation>
    <scope>NUCLEOTIDE SEQUENCE</scope>
    <source>
        <strain evidence="2">JCM 3313</strain>
    </source>
</reference>
<dbReference type="CDD" id="cd05269">
    <property type="entry name" value="TMR_SDR_a"/>
    <property type="match status" value="1"/>
</dbReference>
<evidence type="ECO:0000259" key="1">
    <source>
        <dbReference type="Pfam" id="PF13460"/>
    </source>
</evidence>
<proteinExistence type="predicted"/>
<reference evidence="2" key="2">
    <citation type="submission" date="2020-09" db="EMBL/GenBank/DDBJ databases">
        <authorList>
            <person name="Sun Q."/>
            <person name="Ohkuma M."/>
        </authorList>
    </citation>
    <scope>NUCLEOTIDE SEQUENCE</scope>
    <source>
        <strain evidence="2">JCM 3313</strain>
    </source>
</reference>